<proteinExistence type="predicted"/>
<organism evidence="2 3">
    <name type="scientific">Olleya aquimaris</name>
    <dbReference type="NCBI Taxonomy" id="639310"/>
    <lineage>
        <taxon>Bacteria</taxon>
        <taxon>Pseudomonadati</taxon>
        <taxon>Bacteroidota</taxon>
        <taxon>Flavobacteriia</taxon>
        <taxon>Flavobacteriales</taxon>
        <taxon>Flavobacteriaceae</taxon>
    </lineage>
</organism>
<keyword evidence="1" id="KW-0812">Transmembrane</keyword>
<dbReference type="Proteomes" id="UP000248703">
    <property type="component" value="Unassembled WGS sequence"/>
</dbReference>
<feature type="transmembrane region" description="Helical" evidence="1">
    <location>
        <begin position="76"/>
        <end position="96"/>
    </location>
</feature>
<evidence type="ECO:0000313" key="2">
    <source>
        <dbReference type="EMBL" id="RAJ16889.1"/>
    </source>
</evidence>
<evidence type="ECO:0000313" key="3">
    <source>
        <dbReference type="Proteomes" id="UP000248703"/>
    </source>
</evidence>
<evidence type="ECO:0000256" key="1">
    <source>
        <dbReference type="SAM" id="Phobius"/>
    </source>
</evidence>
<name>A0A327RJ07_9FLAO</name>
<keyword evidence="1" id="KW-0472">Membrane</keyword>
<keyword evidence="1" id="KW-1133">Transmembrane helix</keyword>
<protein>
    <submittedName>
        <fullName evidence="2">Uncharacterized protein</fullName>
    </submittedName>
</protein>
<reference evidence="2 3" key="1">
    <citation type="submission" date="2018-06" db="EMBL/GenBank/DDBJ databases">
        <title>Genomic Encyclopedia of Archaeal and Bacterial Type Strains, Phase II (KMG-II): from individual species to whole genera.</title>
        <authorList>
            <person name="Goeker M."/>
        </authorList>
    </citation>
    <scope>NUCLEOTIDE SEQUENCE [LARGE SCALE GENOMIC DNA]</scope>
    <source>
        <strain evidence="2 3">DSM 24464</strain>
    </source>
</reference>
<accession>A0A327RJ07</accession>
<dbReference type="OrthoDB" id="981524at2"/>
<gene>
    <name evidence="2" type="ORF">LY08_00665</name>
</gene>
<dbReference type="AlphaFoldDB" id="A0A327RJ07"/>
<keyword evidence="3" id="KW-1185">Reference proteome</keyword>
<dbReference type="RefSeq" id="WP_111659015.1">
    <property type="nucleotide sequence ID" value="NZ_QLLO01000002.1"/>
</dbReference>
<comment type="caution">
    <text evidence="2">The sequence shown here is derived from an EMBL/GenBank/DDBJ whole genome shotgun (WGS) entry which is preliminary data.</text>
</comment>
<sequence>MKKENLNTIKTSGFKVPKDYFKGMEDRILEKAQLDALPKTSGFTAPEGYFDTVERSVLQQIQKPEPKIISIFSKKVWVSVTSIAATIVLLFSLNVFNPTPSLAKLNNDTVENYIIDEIEIHDLNLLIEDSELSQTDFIDDNLIDVEDYIDDIDLNDLYQE</sequence>
<dbReference type="EMBL" id="QLLO01000002">
    <property type="protein sequence ID" value="RAJ16889.1"/>
    <property type="molecule type" value="Genomic_DNA"/>
</dbReference>